<feature type="region of interest" description="Disordered" evidence="1">
    <location>
        <begin position="1"/>
        <end position="33"/>
    </location>
</feature>
<dbReference type="PANTHER" id="PTHR47584:SF9">
    <property type="entry name" value="L10-INTERACTING MYB DOMAIN-CONTAINING PROTEIN-LIKE"/>
    <property type="match status" value="1"/>
</dbReference>
<name>A0A8S0V472_OLEEU</name>
<dbReference type="InterPro" id="IPR045026">
    <property type="entry name" value="LIMYB"/>
</dbReference>
<dbReference type="InterPro" id="IPR024752">
    <property type="entry name" value="Myb/SANT-like_dom"/>
</dbReference>
<keyword evidence="4" id="KW-1185">Reference proteome</keyword>
<evidence type="ECO:0000313" key="3">
    <source>
        <dbReference type="EMBL" id="CAA3026255.1"/>
    </source>
</evidence>
<comment type="caution">
    <text evidence="3">The sequence shown here is derived from an EMBL/GenBank/DDBJ whole genome shotgun (WGS) entry which is preliminary data.</text>
</comment>
<organism evidence="3 4">
    <name type="scientific">Olea europaea subsp. europaea</name>
    <dbReference type="NCBI Taxonomy" id="158383"/>
    <lineage>
        <taxon>Eukaryota</taxon>
        <taxon>Viridiplantae</taxon>
        <taxon>Streptophyta</taxon>
        <taxon>Embryophyta</taxon>
        <taxon>Tracheophyta</taxon>
        <taxon>Spermatophyta</taxon>
        <taxon>Magnoliopsida</taxon>
        <taxon>eudicotyledons</taxon>
        <taxon>Gunneridae</taxon>
        <taxon>Pentapetalae</taxon>
        <taxon>asterids</taxon>
        <taxon>lamiids</taxon>
        <taxon>Lamiales</taxon>
        <taxon>Oleaceae</taxon>
        <taxon>Oleeae</taxon>
        <taxon>Olea</taxon>
    </lineage>
</organism>
<dbReference type="PANTHER" id="PTHR47584">
    <property type="match status" value="1"/>
</dbReference>
<evidence type="ECO:0000256" key="1">
    <source>
        <dbReference type="SAM" id="MobiDB-lite"/>
    </source>
</evidence>
<feature type="domain" description="Myb/SANT-like" evidence="2">
    <location>
        <begin position="35"/>
        <end position="124"/>
    </location>
</feature>
<accession>A0A8S0V472</accession>
<feature type="compositionally biased region" description="Low complexity" evidence="1">
    <location>
        <begin position="7"/>
        <end position="18"/>
    </location>
</feature>
<dbReference type="Pfam" id="PF12776">
    <property type="entry name" value="Myb_DNA-bind_3"/>
    <property type="match status" value="1"/>
</dbReference>
<gene>
    <name evidence="3" type="ORF">OLEA9_A037693</name>
</gene>
<dbReference type="AlphaFoldDB" id="A0A8S0V472"/>
<dbReference type="Gramene" id="OE9A037693T1">
    <property type="protein sequence ID" value="OE9A037693C1"/>
    <property type="gene ID" value="OE9A037693"/>
</dbReference>
<sequence length="125" mass="14393">MDPYVPSTGGNVNSSTSNPFPSMTQPVPPTRKHAQWNPLENRIFIAACETVIADGHRNRKCFTKHGWDQLIRLFNSNSGHCWTKQQLKNHWDDLRTKHKRLMELIHSTGVEYISKMGYIAASDDW</sequence>
<reference evidence="3 4" key="1">
    <citation type="submission" date="2019-12" db="EMBL/GenBank/DDBJ databases">
        <authorList>
            <person name="Alioto T."/>
            <person name="Alioto T."/>
            <person name="Gomez Garrido J."/>
        </authorList>
    </citation>
    <scope>NUCLEOTIDE SEQUENCE [LARGE SCALE GENOMIC DNA]</scope>
</reference>
<protein>
    <recommendedName>
        <fullName evidence="2">Myb/SANT-like domain-containing protein</fullName>
    </recommendedName>
</protein>
<evidence type="ECO:0000313" key="4">
    <source>
        <dbReference type="Proteomes" id="UP000594638"/>
    </source>
</evidence>
<dbReference type="OrthoDB" id="4955136at2759"/>
<evidence type="ECO:0000259" key="2">
    <source>
        <dbReference type="Pfam" id="PF12776"/>
    </source>
</evidence>
<dbReference type="EMBL" id="CACTIH010009155">
    <property type="protein sequence ID" value="CAA3026255.1"/>
    <property type="molecule type" value="Genomic_DNA"/>
</dbReference>
<proteinExistence type="predicted"/>
<dbReference type="Proteomes" id="UP000594638">
    <property type="component" value="Unassembled WGS sequence"/>
</dbReference>